<dbReference type="InterPro" id="IPR015881">
    <property type="entry name" value="ARHD_Rieske_2Fe_2S"/>
</dbReference>
<proteinExistence type="predicted"/>
<dbReference type="GO" id="GO:0016491">
    <property type="term" value="F:oxidoreductase activity"/>
    <property type="evidence" value="ECO:0007669"/>
    <property type="project" value="UniProtKB-KW"/>
</dbReference>
<dbReference type="Pfam" id="PF00355">
    <property type="entry name" value="Rieske"/>
    <property type="match status" value="1"/>
</dbReference>
<dbReference type="SUPFAM" id="SSF50022">
    <property type="entry name" value="ISP domain"/>
    <property type="match status" value="1"/>
</dbReference>
<dbReference type="CDD" id="cd03479">
    <property type="entry name" value="Rieske_RO_Alpha_PhDO_like"/>
    <property type="match status" value="1"/>
</dbReference>
<gene>
    <name evidence="7" type="ORF">METZ01_LOCUS28817</name>
</gene>
<keyword evidence="5" id="KW-0411">Iron-sulfur</keyword>
<dbReference type="PROSITE" id="PS51296">
    <property type="entry name" value="RIESKE"/>
    <property type="match status" value="1"/>
</dbReference>
<evidence type="ECO:0000256" key="2">
    <source>
        <dbReference type="ARBA" id="ARBA00022723"/>
    </source>
</evidence>
<keyword evidence="4" id="KW-0408">Iron</keyword>
<evidence type="ECO:0000259" key="6">
    <source>
        <dbReference type="PROSITE" id="PS51296"/>
    </source>
</evidence>
<evidence type="ECO:0000313" key="7">
    <source>
        <dbReference type="EMBL" id="SUZ75963.1"/>
    </source>
</evidence>
<dbReference type="Gene3D" id="2.102.10.10">
    <property type="entry name" value="Rieske [2Fe-2S] iron-sulphur domain"/>
    <property type="match status" value="1"/>
</dbReference>
<dbReference type="PROSITE" id="PS00570">
    <property type="entry name" value="RING_HYDROXYL_ALPHA"/>
    <property type="match status" value="1"/>
</dbReference>
<dbReference type="EMBL" id="UINC01001261">
    <property type="protein sequence ID" value="SUZ75963.1"/>
    <property type="molecule type" value="Genomic_DNA"/>
</dbReference>
<feature type="domain" description="Rieske" evidence="6">
    <location>
        <begin position="42"/>
        <end position="146"/>
    </location>
</feature>
<keyword evidence="1" id="KW-0001">2Fe-2S</keyword>
<protein>
    <recommendedName>
        <fullName evidence="6">Rieske domain-containing protein</fullName>
    </recommendedName>
</protein>
<evidence type="ECO:0000256" key="3">
    <source>
        <dbReference type="ARBA" id="ARBA00023002"/>
    </source>
</evidence>
<evidence type="ECO:0000256" key="4">
    <source>
        <dbReference type="ARBA" id="ARBA00023004"/>
    </source>
</evidence>
<dbReference type="InterPro" id="IPR050584">
    <property type="entry name" value="Cholesterol_7-desaturase"/>
</dbReference>
<dbReference type="SUPFAM" id="SSF55961">
    <property type="entry name" value="Bet v1-like"/>
    <property type="match status" value="1"/>
</dbReference>
<dbReference type="Gene3D" id="3.90.380.10">
    <property type="entry name" value="Naphthalene 1,2-dioxygenase Alpha Subunit, Chain A, domain 1"/>
    <property type="match status" value="1"/>
</dbReference>
<dbReference type="GO" id="GO:0005506">
    <property type="term" value="F:iron ion binding"/>
    <property type="evidence" value="ECO:0007669"/>
    <property type="project" value="InterPro"/>
</dbReference>
<dbReference type="AlphaFoldDB" id="A0A381QE66"/>
<evidence type="ECO:0000256" key="5">
    <source>
        <dbReference type="ARBA" id="ARBA00023014"/>
    </source>
</evidence>
<keyword evidence="2" id="KW-0479">Metal-binding</keyword>
<evidence type="ECO:0000256" key="1">
    <source>
        <dbReference type="ARBA" id="ARBA00022714"/>
    </source>
</evidence>
<keyword evidence="3" id="KW-0560">Oxidoreductase</keyword>
<dbReference type="PANTHER" id="PTHR21266">
    <property type="entry name" value="IRON-SULFUR DOMAIN CONTAINING PROTEIN"/>
    <property type="match status" value="1"/>
</dbReference>
<dbReference type="InterPro" id="IPR036922">
    <property type="entry name" value="Rieske_2Fe-2S_sf"/>
</dbReference>
<organism evidence="7">
    <name type="scientific">marine metagenome</name>
    <dbReference type="NCBI Taxonomy" id="408172"/>
    <lineage>
        <taxon>unclassified sequences</taxon>
        <taxon>metagenomes</taxon>
        <taxon>ecological metagenomes</taxon>
    </lineage>
</organism>
<name>A0A381QE66_9ZZZZ</name>
<accession>A0A381QE66</accession>
<reference evidence="7" key="1">
    <citation type="submission" date="2018-05" db="EMBL/GenBank/DDBJ databases">
        <authorList>
            <person name="Lanie J.A."/>
            <person name="Ng W.-L."/>
            <person name="Kazmierczak K.M."/>
            <person name="Andrzejewski T.M."/>
            <person name="Davidsen T.M."/>
            <person name="Wayne K.J."/>
            <person name="Tettelin H."/>
            <person name="Glass J.I."/>
            <person name="Rusch D."/>
            <person name="Podicherti R."/>
            <person name="Tsui H.-C.T."/>
            <person name="Winkler M.E."/>
        </authorList>
    </citation>
    <scope>NUCLEOTIDE SEQUENCE</scope>
</reference>
<dbReference type="GO" id="GO:0051537">
    <property type="term" value="F:2 iron, 2 sulfur cluster binding"/>
    <property type="evidence" value="ECO:0007669"/>
    <property type="project" value="UniProtKB-KW"/>
</dbReference>
<dbReference type="InterPro" id="IPR017941">
    <property type="entry name" value="Rieske_2Fe-2S"/>
</dbReference>
<dbReference type="PANTHER" id="PTHR21266:SF59">
    <property type="entry name" value="BLR4922 PROTEIN"/>
    <property type="match status" value="1"/>
</dbReference>
<sequence>MNEIPVEIDAGTAYELPEPGWDEELVDVERGTPTGEMLRRYWHPFALSIDATDTPSEVKVLGEQLILFRDGHDRVGLMHPRCCHRGTSLYYAKVETEGIRCCYHGWLFDVEGKTLNMPCEPEGGLHLERYRQPWYPVREYHGMLFTYMGPPAHKPAFPTYDIFDHVPEGWEIVADDNNIGLEGDPTPCNWFQTHENVMDPLHVYVLHAGFSGNQFVAEMAGLPELSFHQTAQGVKSHQDRTLDDGRFFHRVTEVVMPNVRIVASPFVEFEGKATSVAWTVPISRTETKIFTILKRPIGQERRRALYNGKIWPDLSESEHQRFPGDYEAQVGQGVVTIHTEENLASSDRGVSIFRHVFRQQVRAVSNGETPIGVTNGVESRYEVRAGNYIGDREDVVHLG</sequence>